<feature type="region of interest" description="Disordered" evidence="3">
    <location>
        <begin position="191"/>
        <end position="264"/>
    </location>
</feature>
<dbReference type="SUPFAM" id="SSF52540">
    <property type="entry name" value="P-loop containing nucleoside triphosphate hydrolases"/>
    <property type="match status" value="1"/>
</dbReference>
<dbReference type="Proteomes" id="UP000593567">
    <property type="component" value="Unassembled WGS sequence"/>
</dbReference>
<feature type="compositionally biased region" description="Basic residues" evidence="3">
    <location>
        <begin position="203"/>
        <end position="215"/>
    </location>
</feature>
<dbReference type="GO" id="GO:0005634">
    <property type="term" value="C:nucleus"/>
    <property type="evidence" value="ECO:0007669"/>
    <property type="project" value="TreeGrafter"/>
</dbReference>
<keyword evidence="1" id="KW-0547">Nucleotide-binding</keyword>
<organism evidence="5 6">
    <name type="scientific">Bugula neritina</name>
    <name type="common">Brown bryozoan</name>
    <name type="synonym">Sertularia neritina</name>
    <dbReference type="NCBI Taxonomy" id="10212"/>
    <lineage>
        <taxon>Eukaryota</taxon>
        <taxon>Metazoa</taxon>
        <taxon>Spiralia</taxon>
        <taxon>Lophotrochozoa</taxon>
        <taxon>Bryozoa</taxon>
        <taxon>Gymnolaemata</taxon>
        <taxon>Cheilostomatida</taxon>
        <taxon>Flustrina</taxon>
        <taxon>Buguloidea</taxon>
        <taxon>Bugulidae</taxon>
        <taxon>Bugula</taxon>
    </lineage>
</organism>
<dbReference type="InterPro" id="IPR044539">
    <property type="entry name" value="Pch2-like"/>
</dbReference>
<gene>
    <name evidence="5" type="ORF">EB796_002494</name>
</gene>
<name>A0A7J7KM09_BUGNE</name>
<feature type="compositionally biased region" description="Basic residues" evidence="3">
    <location>
        <begin position="236"/>
        <end position="254"/>
    </location>
</feature>
<dbReference type="OrthoDB" id="10042665at2759"/>
<dbReference type="InterPro" id="IPR003593">
    <property type="entry name" value="AAA+_ATPase"/>
</dbReference>
<dbReference type="GO" id="GO:0007131">
    <property type="term" value="P:reciprocal meiotic recombination"/>
    <property type="evidence" value="ECO:0007669"/>
    <property type="project" value="TreeGrafter"/>
</dbReference>
<feature type="domain" description="AAA+ ATPase" evidence="4">
    <location>
        <begin position="432"/>
        <end position="550"/>
    </location>
</feature>
<dbReference type="Pfam" id="PF00004">
    <property type="entry name" value="AAA"/>
    <property type="match status" value="1"/>
</dbReference>
<keyword evidence="6" id="KW-1185">Reference proteome</keyword>
<sequence length="550" mass="63281">MFSQQNGTIIGFTIIVREVHPFHVSEEILAAEGYHDKYPAELLTWSDLDVYKEYKYLTWPAYYVIPVCNIFDPNDHCQNVTGPSPLYTHVYDNETVMDLGEYKDSIYAKFDLSAASLSLRTTFLIGIDETCNSESNYKRNCKPTVKAKVSKLKKAASKQALQREGRKLRKLRELTKLKELTQTKTKLPSHYSIFNGITGRNDPKRKRSVRDRKSRKESPCVAAKPSYSNASDARKSRCKRSRSRTRFTHVKQSRSRLNQETGSSLQKLRYDTEEHSMSTVKALECPKNLCHVEVCAFSKSSARVRDLKNRLKVLLKKRNALDVTVPYKNDAYLKTHIESITIYPPKTEEKKSAADTRYQIHTYQSNESKHFTQDWEEEETVTAKHWILPNKEFDGVWESLIFESSVKEDILNYAMTMLMYSDKNIDKNIICCNRVVLLHGPPGTGKTSLCKALAQKLCIRLSHKYRRGQLVEINSQGLFSKYYSESGKLVGKMFDKIQEFIDAKDSLVCILIDEVEGLANNRKNMMHGNEPSDSMRVVNALLTRLDDIKR</sequence>
<feature type="compositionally biased region" description="Polar residues" evidence="3">
    <location>
        <begin position="255"/>
        <end position="264"/>
    </location>
</feature>
<evidence type="ECO:0000256" key="3">
    <source>
        <dbReference type="SAM" id="MobiDB-lite"/>
    </source>
</evidence>
<evidence type="ECO:0000313" key="6">
    <source>
        <dbReference type="Proteomes" id="UP000593567"/>
    </source>
</evidence>
<evidence type="ECO:0000259" key="4">
    <source>
        <dbReference type="SMART" id="SM00382"/>
    </source>
</evidence>
<dbReference type="AlphaFoldDB" id="A0A7J7KM09"/>
<evidence type="ECO:0000256" key="1">
    <source>
        <dbReference type="ARBA" id="ARBA00022741"/>
    </source>
</evidence>
<dbReference type="EMBL" id="VXIV02000293">
    <property type="protein sequence ID" value="KAF6039196.1"/>
    <property type="molecule type" value="Genomic_DNA"/>
</dbReference>
<dbReference type="Gene3D" id="3.40.50.300">
    <property type="entry name" value="P-loop containing nucleotide triphosphate hydrolases"/>
    <property type="match status" value="1"/>
</dbReference>
<evidence type="ECO:0000256" key="2">
    <source>
        <dbReference type="ARBA" id="ARBA00022840"/>
    </source>
</evidence>
<evidence type="ECO:0000313" key="5">
    <source>
        <dbReference type="EMBL" id="KAF6039196.1"/>
    </source>
</evidence>
<dbReference type="PANTHER" id="PTHR45991">
    <property type="entry name" value="PACHYTENE CHECKPOINT PROTEIN 2"/>
    <property type="match status" value="1"/>
</dbReference>
<protein>
    <submittedName>
        <fullName evidence="5">TRIP13</fullName>
    </submittedName>
</protein>
<accession>A0A7J7KM09</accession>
<dbReference type="SMART" id="SM00382">
    <property type="entry name" value="AAA"/>
    <property type="match status" value="1"/>
</dbReference>
<reference evidence="5" key="1">
    <citation type="submission" date="2020-06" db="EMBL/GenBank/DDBJ databases">
        <title>Draft genome of Bugula neritina, a colonial animal packing powerful symbionts and potential medicines.</title>
        <authorList>
            <person name="Rayko M."/>
        </authorList>
    </citation>
    <scope>NUCLEOTIDE SEQUENCE [LARGE SCALE GENOMIC DNA]</scope>
    <source>
        <strain evidence="5">Kwan_BN1</strain>
    </source>
</reference>
<dbReference type="Pfam" id="PF23563">
    <property type="entry name" value="TRIP13_N"/>
    <property type="match status" value="1"/>
</dbReference>
<proteinExistence type="predicted"/>
<dbReference type="InterPro" id="IPR003959">
    <property type="entry name" value="ATPase_AAA_core"/>
</dbReference>
<dbReference type="GO" id="GO:0051598">
    <property type="term" value="P:meiotic recombination checkpoint signaling"/>
    <property type="evidence" value="ECO:0007669"/>
    <property type="project" value="TreeGrafter"/>
</dbReference>
<dbReference type="GO" id="GO:0005694">
    <property type="term" value="C:chromosome"/>
    <property type="evidence" value="ECO:0007669"/>
    <property type="project" value="TreeGrafter"/>
</dbReference>
<keyword evidence="2" id="KW-0067">ATP-binding</keyword>
<dbReference type="GO" id="GO:0016887">
    <property type="term" value="F:ATP hydrolysis activity"/>
    <property type="evidence" value="ECO:0007669"/>
    <property type="project" value="InterPro"/>
</dbReference>
<dbReference type="InterPro" id="IPR027417">
    <property type="entry name" value="P-loop_NTPase"/>
</dbReference>
<dbReference type="GO" id="GO:0005524">
    <property type="term" value="F:ATP binding"/>
    <property type="evidence" value="ECO:0007669"/>
    <property type="project" value="UniProtKB-KW"/>
</dbReference>
<dbReference type="PANTHER" id="PTHR45991:SF1">
    <property type="entry name" value="PACHYTENE CHECKPOINT PROTEIN 2 HOMOLOG"/>
    <property type="match status" value="1"/>
</dbReference>
<comment type="caution">
    <text evidence="5">The sequence shown here is derived from an EMBL/GenBank/DDBJ whole genome shotgun (WGS) entry which is preliminary data.</text>
</comment>